<dbReference type="Gene3D" id="2.20.25.240">
    <property type="match status" value="1"/>
</dbReference>
<dbReference type="WBParaSite" id="TCNE_0001317201-mRNA-1">
    <property type="protein sequence ID" value="TCNE_0001317201-mRNA-1"/>
    <property type="gene ID" value="TCNE_0001317201"/>
</dbReference>
<evidence type="ECO:0000256" key="1">
    <source>
        <dbReference type="ARBA" id="ARBA00022723"/>
    </source>
</evidence>
<reference evidence="7" key="1">
    <citation type="submission" date="2016-06" db="UniProtKB">
        <authorList>
            <consortium name="WormBaseParasite"/>
        </authorList>
    </citation>
    <scope>IDENTIFICATION</scope>
</reference>
<feature type="domain" description="FLYWCH-type" evidence="4">
    <location>
        <begin position="10"/>
        <end position="68"/>
    </location>
</feature>
<evidence type="ECO:0000313" key="6">
    <source>
        <dbReference type="Proteomes" id="UP000050794"/>
    </source>
</evidence>
<reference evidence="5 6" key="2">
    <citation type="submission" date="2018-11" db="EMBL/GenBank/DDBJ databases">
        <authorList>
            <consortium name="Pathogen Informatics"/>
        </authorList>
    </citation>
    <scope>NUCLEOTIDE SEQUENCE [LARGE SCALE GENOMIC DNA]</scope>
</reference>
<gene>
    <name evidence="5" type="ORF">TCNE_LOCUS13172</name>
</gene>
<sequence length="204" mass="23671">MNEEITFDTVKSERGFDNLVYDGHRYRNYRNSTSTDRIVWRCCVRGCNAKAQTTKGTMKGLVLGQHNHEPDSAQRTVEKRMNELKESVNSKSNAKDLIRISKSGLTGTELAKYPQENAVRSLIWRKKRRLVACTNENEQGRQRFVVPDELKQMLEVERRGEMRARIERELDILFSQKVAEEVEQVFDETSRGAVMERLLAMITD</sequence>
<evidence type="ECO:0000259" key="4">
    <source>
        <dbReference type="Pfam" id="PF04500"/>
    </source>
</evidence>
<name>A0A183UXF2_TOXCA</name>
<evidence type="ECO:0000256" key="3">
    <source>
        <dbReference type="ARBA" id="ARBA00022833"/>
    </source>
</evidence>
<accession>A0A183UXF2</accession>
<dbReference type="Proteomes" id="UP000050794">
    <property type="component" value="Unassembled WGS sequence"/>
</dbReference>
<dbReference type="InterPro" id="IPR007588">
    <property type="entry name" value="Znf_FLYWCH"/>
</dbReference>
<keyword evidence="2" id="KW-0863">Zinc-finger</keyword>
<keyword evidence="3" id="KW-0862">Zinc</keyword>
<dbReference type="EMBL" id="UYWY01021593">
    <property type="protein sequence ID" value="VDM44493.1"/>
    <property type="molecule type" value="Genomic_DNA"/>
</dbReference>
<dbReference type="AlphaFoldDB" id="A0A183UXF2"/>
<proteinExistence type="predicted"/>
<dbReference type="Pfam" id="PF04500">
    <property type="entry name" value="FLYWCH"/>
    <property type="match status" value="1"/>
</dbReference>
<evidence type="ECO:0000313" key="7">
    <source>
        <dbReference type="WBParaSite" id="TCNE_0001317201-mRNA-1"/>
    </source>
</evidence>
<keyword evidence="1" id="KW-0479">Metal-binding</keyword>
<protein>
    <submittedName>
        <fullName evidence="7">FLYWCH-type domain-containing protein</fullName>
    </submittedName>
</protein>
<keyword evidence="6" id="KW-1185">Reference proteome</keyword>
<dbReference type="GO" id="GO:0008270">
    <property type="term" value="F:zinc ion binding"/>
    <property type="evidence" value="ECO:0007669"/>
    <property type="project" value="UniProtKB-KW"/>
</dbReference>
<evidence type="ECO:0000313" key="5">
    <source>
        <dbReference type="EMBL" id="VDM44493.1"/>
    </source>
</evidence>
<evidence type="ECO:0000256" key="2">
    <source>
        <dbReference type="ARBA" id="ARBA00022771"/>
    </source>
</evidence>
<organism evidence="6 7">
    <name type="scientific">Toxocara canis</name>
    <name type="common">Canine roundworm</name>
    <dbReference type="NCBI Taxonomy" id="6265"/>
    <lineage>
        <taxon>Eukaryota</taxon>
        <taxon>Metazoa</taxon>
        <taxon>Ecdysozoa</taxon>
        <taxon>Nematoda</taxon>
        <taxon>Chromadorea</taxon>
        <taxon>Rhabditida</taxon>
        <taxon>Spirurina</taxon>
        <taxon>Ascaridomorpha</taxon>
        <taxon>Ascaridoidea</taxon>
        <taxon>Toxocaridae</taxon>
        <taxon>Toxocara</taxon>
    </lineage>
</organism>